<sequence>MTRPSSTPPATVAKHVARRQSNTTHLCVFAGRAEPGAETHLTMQEKRKTWNSSRFRREHMTFWSKSDPVMFPHLQTDHWSKMKTMVPVYLASVPAALLKDRVYESHEGTLNCTNATGSSSLLPPLTETAVNGLSAVSANSMLQNTQKISPQNMLQYRNVFNDRARMNFCYWLVERKGTKCKGHSFGAYKTSLGLPKV</sequence>
<keyword evidence="2" id="KW-1185">Reference proteome</keyword>
<evidence type="ECO:0000313" key="2">
    <source>
        <dbReference type="Proteomes" id="UP000298787"/>
    </source>
</evidence>
<dbReference type="AlphaFoldDB" id="A0A4U5UB87"/>
<name>A0A4U5UB87_COLLU</name>
<accession>A0A4U5UB87</accession>
<dbReference type="Proteomes" id="UP000298787">
    <property type="component" value="Chromosome 5"/>
</dbReference>
<proteinExistence type="predicted"/>
<evidence type="ECO:0000313" key="1">
    <source>
        <dbReference type="EMBL" id="TKS71599.1"/>
    </source>
</evidence>
<reference evidence="1 2" key="1">
    <citation type="submission" date="2019-01" db="EMBL/GenBank/DDBJ databases">
        <title>Genome Assembly of Collichthys lucidus.</title>
        <authorList>
            <person name="Cai M."/>
            <person name="Xiao S."/>
        </authorList>
    </citation>
    <scope>NUCLEOTIDE SEQUENCE [LARGE SCALE GENOMIC DNA]</scope>
    <source>
        <strain evidence="1">JT15FE1705JMU</strain>
        <tissue evidence="1">Muscle</tissue>
    </source>
</reference>
<dbReference type="EMBL" id="CM014082">
    <property type="protein sequence ID" value="TKS71599.1"/>
    <property type="molecule type" value="Genomic_DNA"/>
</dbReference>
<gene>
    <name evidence="1" type="ORF">D9C73_004949</name>
</gene>
<organism evidence="1 2">
    <name type="scientific">Collichthys lucidus</name>
    <name type="common">Big head croaker</name>
    <name type="synonym">Sciaena lucida</name>
    <dbReference type="NCBI Taxonomy" id="240159"/>
    <lineage>
        <taxon>Eukaryota</taxon>
        <taxon>Metazoa</taxon>
        <taxon>Chordata</taxon>
        <taxon>Craniata</taxon>
        <taxon>Vertebrata</taxon>
        <taxon>Euteleostomi</taxon>
        <taxon>Actinopterygii</taxon>
        <taxon>Neopterygii</taxon>
        <taxon>Teleostei</taxon>
        <taxon>Neoteleostei</taxon>
        <taxon>Acanthomorphata</taxon>
        <taxon>Eupercaria</taxon>
        <taxon>Sciaenidae</taxon>
        <taxon>Collichthys</taxon>
    </lineage>
</organism>
<protein>
    <submittedName>
        <fullName evidence="1">Uncharacterized protein</fullName>
    </submittedName>
</protein>